<evidence type="ECO:0000313" key="5">
    <source>
        <dbReference type="EMBL" id="KAG7660757.1"/>
    </source>
</evidence>
<proteinExistence type="predicted"/>
<sequence length="632" mass="71435">MEAIQDKASGLHTAWMLSILGSKQKVQKKDLVNTSIPELCDELTRISNEQNFRYSSRILHGISIIYKSKVNYFLNDSIYISTRLLSMNKLANFTTMEVNIHTGQIIPQKRTLDNDPGFNIEHDLVPPLPDGDEDVLEERVTRRRLEIQRNDLELFPDISVDGNNSAFNNETSTFALYVSRQSTDEDEGIHGYFERSLDITMNSADFEFNSEGEIIDNGVEEAQEIQDIELDLDLSDPNHHDDNVNRDNAETIMQDFVLEEVAEDPQQGDQHGNGESISNDPNFQISTSNGNQTTSVEQVVLNRTAATRQKQIPKQALRIDEDIKLSNSQMIIMQNEYETRMTTYWKKKKVNSIDSREEALFQQIINERNLNSTAYSTFINRLILPEEIARTAQPPLRRSELLANESMSTMALELGVANRTSFLVEADSEQGREVVRNQEEIAVHHNEDFEVGSDFEEQGDLPPLTNEIFNLSFEVGKSRSSTMTQTTNSDPIFNVSDLQVDHDLNPQLSRFYKYSKMKSLEIGEKFESSTYGLNKLGDTDLPPTSTAEYSKISFADLVPGKDKSITIGETPVKRKHAASSFFSLLALSCKNLVHIEAEPVDEYKVGSASSINVIFPSDEIEDILETNLEGNL</sequence>
<dbReference type="InterPro" id="IPR006910">
    <property type="entry name" value="Rad21_Rec8_N"/>
</dbReference>
<gene>
    <name evidence="5" type="ORF">J8A68_005719</name>
</gene>
<evidence type="ECO:0000256" key="1">
    <source>
        <dbReference type="ARBA" id="ARBA00004123"/>
    </source>
</evidence>
<dbReference type="EMBL" id="JAGSYN010000274">
    <property type="protein sequence ID" value="KAG7660757.1"/>
    <property type="molecule type" value="Genomic_DNA"/>
</dbReference>
<comment type="caution">
    <text evidence="5">The sequence shown here is derived from an EMBL/GenBank/DDBJ whole genome shotgun (WGS) entry which is preliminary data.</text>
</comment>
<dbReference type="GO" id="GO:0030892">
    <property type="term" value="C:mitotic cohesin complex"/>
    <property type="evidence" value="ECO:0007669"/>
    <property type="project" value="TreeGrafter"/>
</dbReference>
<dbReference type="OrthoDB" id="5427633at2759"/>
<keyword evidence="6" id="KW-1185">Reference proteome</keyword>
<dbReference type="GO" id="GO:0005634">
    <property type="term" value="C:nucleus"/>
    <property type="evidence" value="ECO:0007669"/>
    <property type="project" value="UniProtKB-SubCell"/>
</dbReference>
<dbReference type="Pfam" id="PF04825">
    <property type="entry name" value="Rad21_Rec8_N"/>
    <property type="match status" value="1"/>
</dbReference>
<dbReference type="GO" id="GO:0007064">
    <property type="term" value="P:mitotic sister chromatid cohesion"/>
    <property type="evidence" value="ECO:0007669"/>
    <property type="project" value="TreeGrafter"/>
</dbReference>
<dbReference type="Proteomes" id="UP000694255">
    <property type="component" value="Unassembled WGS sequence"/>
</dbReference>
<organism evidence="5 6">
    <name type="scientific">[Candida] subhashii</name>
    <dbReference type="NCBI Taxonomy" id="561895"/>
    <lineage>
        <taxon>Eukaryota</taxon>
        <taxon>Fungi</taxon>
        <taxon>Dikarya</taxon>
        <taxon>Ascomycota</taxon>
        <taxon>Saccharomycotina</taxon>
        <taxon>Pichiomycetes</taxon>
        <taxon>Debaryomycetaceae</taxon>
        <taxon>Spathaspora</taxon>
    </lineage>
</organism>
<reference evidence="5 6" key="1">
    <citation type="journal article" date="2021" name="DNA Res.">
        <title>Genome analysis of Candida subhashii reveals its hybrid nature and dual mitochondrial genome conformations.</title>
        <authorList>
            <person name="Mixao V."/>
            <person name="Hegedusova E."/>
            <person name="Saus E."/>
            <person name="Pryszcz L.P."/>
            <person name="Cillingova A."/>
            <person name="Nosek J."/>
            <person name="Gabaldon T."/>
        </authorList>
    </citation>
    <scope>NUCLEOTIDE SEQUENCE [LARGE SCALE GENOMIC DNA]</scope>
    <source>
        <strain evidence="5 6">CBS 10753</strain>
    </source>
</reference>
<name>A0A8J5QFK1_9ASCO</name>
<dbReference type="RefSeq" id="XP_049260990.1">
    <property type="nucleotide sequence ID" value="XM_049409815.1"/>
</dbReference>
<evidence type="ECO:0000313" key="6">
    <source>
        <dbReference type="Proteomes" id="UP000694255"/>
    </source>
</evidence>
<dbReference type="GO" id="GO:0003682">
    <property type="term" value="F:chromatin binding"/>
    <property type="evidence" value="ECO:0007669"/>
    <property type="project" value="TreeGrafter"/>
</dbReference>
<evidence type="ECO:0000259" key="4">
    <source>
        <dbReference type="Pfam" id="PF04825"/>
    </source>
</evidence>
<accession>A0A8J5QFK1</accession>
<evidence type="ECO:0000256" key="2">
    <source>
        <dbReference type="ARBA" id="ARBA00023242"/>
    </source>
</evidence>
<dbReference type="PANTHER" id="PTHR12585:SF69">
    <property type="entry name" value="FI11703P"/>
    <property type="match status" value="1"/>
</dbReference>
<feature type="compositionally biased region" description="Polar residues" evidence="3">
    <location>
        <begin position="267"/>
        <end position="291"/>
    </location>
</feature>
<feature type="domain" description="Rad21/Rec8-like protein N-terminal" evidence="4">
    <location>
        <begin position="4"/>
        <end position="89"/>
    </location>
</feature>
<dbReference type="PANTHER" id="PTHR12585">
    <property type="entry name" value="SCC1 / RAD21 FAMILY MEMBER"/>
    <property type="match status" value="1"/>
</dbReference>
<dbReference type="InterPro" id="IPR039781">
    <property type="entry name" value="Rad21/Rec8-like"/>
</dbReference>
<dbReference type="AlphaFoldDB" id="A0A8J5QFK1"/>
<evidence type="ECO:0000256" key="3">
    <source>
        <dbReference type="SAM" id="MobiDB-lite"/>
    </source>
</evidence>
<dbReference type="GeneID" id="73472519"/>
<comment type="subcellular location">
    <subcellularLocation>
        <location evidence="1">Nucleus</location>
    </subcellularLocation>
</comment>
<dbReference type="CDD" id="cd21790">
    <property type="entry name" value="Rad21_Rec8_M_ScRec8p-like"/>
    <property type="match status" value="1"/>
</dbReference>
<feature type="region of interest" description="Disordered" evidence="3">
    <location>
        <begin position="263"/>
        <end position="291"/>
    </location>
</feature>
<keyword evidence="2" id="KW-0539">Nucleus</keyword>
<protein>
    <submittedName>
        <fullName evidence="5">Rec8</fullName>
    </submittedName>
</protein>